<proteinExistence type="predicted"/>
<name>A0ABQ8T2J3_PERAM</name>
<evidence type="ECO:0008006" key="3">
    <source>
        <dbReference type="Google" id="ProtNLM"/>
    </source>
</evidence>
<dbReference type="Proteomes" id="UP001148838">
    <property type="component" value="Unassembled WGS sequence"/>
</dbReference>
<reference evidence="1 2" key="1">
    <citation type="journal article" date="2022" name="Allergy">
        <title>Genome assembly and annotation of Periplaneta americana reveal a comprehensive cockroach allergen profile.</title>
        <authorList>
            <person name="Wang L."/>
            <person name="Xiong Q."/>
            <person name="Saelim N."/>
            <person name="Wang L."/>
            <person name="Nong W."/>
            <person name="Wan A.T."/>
            <person name="Shi M."/>
            <person name="Liu X."/>
            <person name="Cao Q."/>
            <person name="Hui J.H.L."/>
            <person name="Sookrung N."/>
            <person name="Leung T.F."/>
            <person name="Tungtrongchitr A."/>
            <person name="Tsui S.K.W."/>
        </authorList>
    </citation>
    <scope>NUCLEOTIDE SEQUENCE [LARGE SCALE GENOMIC DNA]</scope>
    <source>
        <strain evidence="1">PWHHKU_190912</strain>
    </source>
</reference>
<organism evidence="1 2">
    <name type="scientific">Periplaneta americana</name>
    <name type="common">American cockroach</name>
    <name type="synonym">Blatta americana</name>
    <dbReference type="NCBI Taxonomy" id="6978"/>
    <lineage>
        <taxon>Eukaryota</taxon>
        <taxon>Metazoa</taxon>
        <taxon>Ecdysozoa</taxon>
        <taxon>Arthropoda</taxon>
        <taxon>Hexapoda</taxon>
        <taxon>Insecta</taxon>
        <taxon>Pterygota</taxon>
        <taxon>Neoptera</taxon>
        <taxon>Polyneoptera</taxon>
        <taxon>Dictyoptera</taxon>
        <taxon>Blattodea</taxon>
        <taxon>Blattoidea</taxon>
        <taxon>Blattidae</taxon>
        <taxon>Blattinae</taxon>
        <taxon>Periplaneta</taxon>
    </lineage>
</organism>
<keyword evidence="2" id="KW-1185">Reference proteome</keyword>
<sequence length="359" mass="41021">MGNACYYSVEKLLSSNLLSKSLKVRIYKTVILPVVLYGYETWTLTLREEQRLRVLENKVLRKIFGAKRDEVTGEWRKLHNAELHALYTSPDIIRNIKSRRLRWAGHVAHMGESRNAYRVLVGRPEGKRPLGRPRRRWEDNIKMDLREVGYDGEAPCKADLNNFKGKSFRVSIPGPLVERTSALPLSYPGTPPDTISTFPFISTQLAWADETPETHNECTQSLCDLELWFSVNVQKREFTPANKWIRQPDRLTSSEWRQALKMTANVCPLRAIPGRSRDGNHCRRCVSEIETLGHVLGACPFSETLRDSRHHRIRSMIAEALRKKALTVHEEVHGISQEGSCRRIDILAIPPGSTSAFKA</sequence>
<comment type="caution">
    <text evidence="1">The sequence shown here is derived from an EMBL/GenBank/DDBJ whole genome shotgun (WGS) entry which is preliminary data.</text>
</comment>
<protein>
    <recommendedName>
        <fullName evidence="3">Reverse transcriptase</fullName>
    </recommendedName>
</protein>
<dbReference type="EMBL" id="JAJSOF020000017">
    <property type="protein sequence ID" value="KAJ4440696.1"/>
    <property type="molecule type" value="Genomic_DNA"/>
</dbReference>
<accession>A0ABQ8T2J3</accession>
<evidence type="ECO:0000313" key="1">
    <source>
        <dbReference type="EMBL" id="KAJ4440696.1"/>
    </source>
</evidence>
<dbReference type="PANTHER" id="PTHR47027:SF20">
    <property type="entry name" value="REVERSE TRANSCRIPTASE-LIKE PROTEIN WITH RNA-DIRECTED DNA POLYMERASE DOMAIN"/>
    <property type="match status" value="1"/>
</dbReference>
<gene>
    <name evidence="1" type="ORF">ANN_08844</name>
</gene>
<evidence type="ECO:0000313" key="2">
    <source>
        <dbReference type="Proteomes" id="UP001148838"/>
    </source>
</evidence>
<dbReference type="PANTHER" id="PTHR47027">
    <property type="entry name" value="REVERSE TRANSCRIPTASE DOMAIN-CONTAINING PROTEIN"/>
    <property type="match status" value="1"/>
</dbReference>